<sequence>MFKQRILATVVALFSLFIVFGGWFLTNELLDRQHVKLMNKVNSIDFNEKLDVEPGAGRTKTSLSTKEIANILKVWTSDRIRHYHEPYEGQLTMEEAINAANSWLSYFCKNDILPKEILESDFTQTNAFLYDTNPVSQVPAMITPAPDPAYSFWSVNLINREVSVQLMINALTGEIWMVDISSSSLEVNFDNIKVWDVLEQYEKYFGLFSSDEPKREEAYASKSYENNQIGITVYKKAGESGHYGTIHFSLTSTH</sequence>
<evidence type="ECO:0000313" key="2">
    <source>
        <dbReference type="Proteomes" id="UP000255036"/>
    </source>
</evidence>
<name>A0A371AYN8_9FIRM</name>
<comment type="caution">
    <text evidence="1">The sequence shown here is derived from an EMBL/GenBank/DDBJ whole genome shotgun (WGS) entry which is preliminary data.</text>
</comment>
<accession>A0A371AYN8</accession>
<keyword evidence="2" id="KW-1185">Reference proteome</keyword>
<dbReference type="RefSeq" id="WP_115480845.1">
    <property type="nucleotide sequence ID" value="NZ_QRCT01000012.1"/>
</dbReference>
<protein>
    <submittedName>
        <fullName evidence="1">Uncharacterized protein</fullName>
    </submittedName>
</protein>
<proteinExistence type="predicted"/>
<dbReference type="OrthoDB" id="2024564at2"/>
<dbReference type="Proteomes" id="UP000255036">
    <property type="component" value="Unassembled WGS sequence"/>
</dbReference>
<gene>
    <name evidence="1" type="ORF">DWV06_03875</name>
</gene>
<dbReference type="AlphaFoldDB" id="A0A371AYN8"/>
<reference evidence="1 2" key="1">
    <citation type="submission" date="2018-07" db="EMBL/GenBank/DDBJ databases">
        <title>Anaerosacharophilus polymeroproducens gen. nov. sp. nov., an anaerobic bacterium isolated from salt field.</title>
        <authorList>
            <person name="Kim W."/>
            <person name="Yang S.-H."/>
            <person name="Oh J."/>
            <person name="Lee J.-H."/>
            <person name="Kwon K.K."/>
        </authorList>
    </citation>
    <scope>NUCLEOTIDE SEQUENCE [LARGE SCALE GENOMIC DNA]</scope>
    <source>
        <strain evidence="1 2">MCWD5</strain>
    </source>
</reference>
<evidence type="ECO:0000313" key="1">
    <source>
        <dbReference type="EMBL" id="RDU24612.1"/>
    </source>
</evidence>
<dbReference type="EMBL" id="QRCT01000012">
    <property type="protein sequence ID" value="RDU24612.1"/>
    <property type="molecule type" value="Genomic_DNA"/>
</dbReference>
<organism evidence="1 2">
    <name type="scientific">Anaerosacchariphilus polymeriproducens</name>
    <dbReference type="NCBI Taxonomy" id="1812858"/>
    <lineage>
        <taxon>Bacteria</taxon>
        <taxon>Bacillati</taxon>
        <taxon>Bacillota</taxon>
        <taxon>Clostridia</taxon>
        <taxon>Lachnospirales</taxon>
        <taxon>Lachnospiraceae</taxon>
        <taxon>Anaerosacchariphilus</taxon>
    </lineage>
</organism>